<dbReference type="AlphaFoldDB" id="A0A3B0SU79"/>
<sequence>MHVLVATAGALSPEPVVEFARHLIGGTGHVTVTTVVEVPREFLDDLDSDDWHPLRDDSDPAHKENVVAAYLSERGDRLTDPIRQALAAARIPCEARVLEGSDAAAAISAAANDMNVDVVILGATKQLFDFDAWESVSARVMLESGRPVLVVPQARKDVDNDERVNGYQPTPEPPEST</sequence>
<protein>
    <recommendedName>
        <fullName evidence="2">UspA domain-containing protein</fullName>
    </recommendedName>
</protein>
<reference evidence="3" key="1">
    <citation type="submission" date="2018-06" db="EMBL/GenBank/DDBJ databases">
        <authorList>
            <person name="Zhirakovskaya E."/>
        </authorList>
    </citation>
    <scope>NUCLEOTIDE SEQUENCE</scope>
</reference>
<evidence type="ECO:0000256" key="1">
    <source>
        <dbReference type="SAM" id="MobiDB-lite"/>
    </source>
</evidence>
<evidence type="ECO:0000313" key="3">
    <source>
        <dbReference type="EMBL" id="VAW08050.1"/>
    </source>
</evidence>
<gene>
    <name evidence="3" type="ORF">MNBD_ACTINO01-1661</name>
</gene>
<name>A0A3B0SU79_9ZZZZ</name>
<dbReference type="Pfam" id="PF00582">
    <property type="entry name" value="Usp"/>
    <property type="match status" value="1"/>
</dbReference>
<evidence type="ECO:0000259" key="2">
    <source>
        <dbReference type="Pfam" id="PF00582"/>
    </source>
</evidence>
<accession>A0A3B0SU79</accession>
<feature type="compositionally biased region" description="Basic and acidic residues" evidence="1">
    <location>
        <begin position="154"/>
        <end position="164"/>
    </location>
</feature>
<dbReference type="InterPro" id="IPR006016">
    <property type="entry name" value="UspA"/>
</dbReference>
<feature type="region of interest" description="Disordered" evidence="1">
    <location>
        <begin position="153"/>
        <end position="177"/>
    </location>
</feature>
<dbReference type="EMBL" id="UOEI01000568">
    <property type="protein sequence ID" value="VAW08050.1"/>
    <property type="molecule type" value="Genomic_DNA"/>
</dbReference>
<feature type="domain" description="UspA" evidence="2">
    <location>
        <begin position="2"/>
        <end position="152"/>
    </location>
</feature>
<proteinExistence type="predicted"/>
<organism evidence="3">
    <name type="scientific">hydrothermal vent metagenome</name>
    <dbReference type="NCBI Taxonomy" id="652676"/>
    <lineage>
        <taxon>unclassified sequences</taxon>
        <taxon>metagenomes</taxon>
        <taxon>ecological metagenomes</taxon>
    </lineage>
</organism>
<dbReference type="SUPFAM" id="SSF52402">
    <property type="entry name" value="Adenine nucleotide alpha hydrolases-like"/>
    <property type="match status" value="1"/>
</dbReference>
<dbReference type="Gene3D" id="3.40.50.12370">
    <property type="match status" value="1"/>
</dbReference>